<feature type="signal peptide" evidence="1">
    <location>
        <begin position="1"/>
        <end position="21"/>
    </location>
</feature>
<sequence length="100" mass="11237">MKRLSLLVTMIIVLISGLSFANAATNYIGGGTITFVGYIVEPQCKVQVSNTERVNFECYRNGKNLTKTSSLKEAKKLSLSYVKVKYSQYKNKPMLNITYN</sequence>
<name>A0A379G2C0_9GAMM</name>
<evidence type="ECO:0000313" key="3">
    <source>
        <dbReference type="Proteomes" id="UP000255129"/>
    </source>
</evidence>
<evidence type="ECO:0000313" key="2">
    <source>
        <dbReference type="EMBL" id="SUC35204.1"/>
    </source>
</evidence>
<reference evidence="2 3" key="1">
    <citation type="submission" date="2018-06" db="EMBL/GenBank/DDBJ databases">
        <authorList>
            <consortium name="Pathogen Informatics"/>
            <person name="Doyle S."/>
        </authorList>
    </citation>
    <scope>NUCLEOTIDE SEQUENCE [LARGE SCALE GENOMIC DNA]</scope>
    <source>
        <strain evidence="2 3">NCTC12026</strain>
    </source>
</reference>
<feature type="chain" id="PRO_5016797282" description="Type 1 fimbrial protein" evidence="1">
    <location>
        <begin position="22"/>
        <end position="100"/>
    </location>
</feature>
<accession>A0A379G2C0</accession>
<proteinExistence type="predicted"/>
<organism evidence="2 3">
    <name type="scientific">Providencia rustigianii</name>
    <dbReference type="NCBI Taxonomy" id="158850"/>
    <lineage>
        <taxon>Bacteria</taxon>
        <taxon>Pseudomonadati</taxon>
        <taxon>Pseudomonadota</taxon>
        <taxon>Gammaproteobacteria</taxon>
        <taxon>Enterobacterales</taxon>
        <taxon>Morganellaceae</taxon>
        <taxon>Providencia</taxon>
    </lineage>
</organism>
<evidence type="ECO:0008006" key="4">
    <source>
        <dbReference type="Google" id="ProtNLM"/>
    </source>
</evidence>
<evidence type="ECO:0000256" key="1">
    <source>
        <dbReference type="SAM" id="SignalP"/>
    </source>
</evidence>
<dbReference type="RefSeq" id="WP_039854219.1">
    <property type="nucleotide sequence ID" value="NZ_AP018946.1"/>
</dbReference>
<dbReference type="Proteomes" id="UP000255129">
    <property type="component" value="Unassembled WGS sequence"/>
</dbReference>
<dbReference type="EMBL" id="UGUA01000002">
    <property type="protein sequence ID" value="SUC35204.1"/>
    <property type="molecule type" value="Genomic_DNA"/>
</dbReference>
<protein>
    <recommendedName>
        <fullName evidence="4">Type 1 fimbrial protein</fullName>
    </recommendedName>
</protein>
<keyword evidence="1" id="KW-0732">Signal</keyword>
<dbReference type="AlphaFoldDB" id="A0A379G2C0"/>
<gene>
    <name evidence="2" type="ORF">NCTC12026_01587</name>
</gene>
<dbReference type="OrthoDB" id="6466320at2"/>